<dbReference type="AlphaFoldDB" id="A0A2T8HP65"/>
<sequence length="274" mass="31698">MFPNLSRELRVKPFIKWVGGKRWLVANRDFNFPTFTGRYVEPFLGGGAVFFHLQPKQSILADLNPKLIETYQAIRDDWRRCESELYRLQKLHSKEFYYEERSRVRRTPHTRAAQFLYLNRTCWNGLYRENLKGQFNVPIGTKDRVIFEDESFEKISEALGSVEIYCKDFEDTISMAVAGDLVFADPPYTTAHNLNGFVKYNQNIFSWADQIRLKESLMEAVNRGVKVVMTNADHESIHNLYDGLGVYASLNRASVVAGNSNYRSVTSEAVYVFG</sequence>
<dbReference type="InterPro" id="IPR023095">
    <property type="entry name" value="Ade_MeTrfase_dom_2"/>
</dbReference>
<comment type="similarity">
    <text evidence="1 8">Belongs to the N(4)/N(6)-methyltransferase family.</text>
</comment>
<keyword evidence="5 8" id="KW-0949">S-adenosyl-L-methionine</keyword>
<evidence type="ECO:0000256" key="7">
    <source>
        <dbReference type="PIRSR" id="PIRSR000398-1"/>
    </source>
</evidence>
<evidence type="ECO:0000256" key="2">
    <source>
        <dbReference type="ARBA" id="ARBA00011900"/>
    </source>
</evidence>
<feature type="binding site" evidence="7">
    <location>
        <position position="17"/>
    </location>
    <ligand>
        <name>S-adenosyl-L-methionine</name>
        <dbReference type="ChEBI" id="CHEBI:59789"/>
    </ligand>
</feature>
<evidence type="ECO:0000256" key="1">
    <source>
        <dbReference type="ARBA" id="ARBA00006594"/>
    </source>
</evidence>
<dbReference type="PROSITE" id="PS00092">
    <property type="entry name" value="N6_MTASE"/>
    <property type="match status" value="1"/>
</dbReference>
<dbReference type="Pfam" id="PF02086">
    <property type="entry name" value="MethyltransfD12"/>
    <property type="match status" value="1"/>
</dbReference>
<dbReference type="InterPro" id="IPR002052">
    <property type="entry name" value="DNA_methylase_N6_adenine_CS"/>
</dbReference>
<feature type="binding site" evidence="7">
    <location>
        <position position="21"/>
    </location>
    <ligand>
        <name>S-adenosyl-L-methionine</name>
        <dbReference type="ChEBI" id="CHEBI:59789"/>
    </ligand>
</feature>
<dbReference type="InterPro" id="IPR029063">
    <property type="entry name" value="SAM-dependent_MTases_sf"/>
</dbReference>
<gene>
    <name evidence="9" type="ORF">DDE20_18735</name>
</gene>
<evidence type="ECO:0000256" key="6">
    <source>
        <dbReference type="ARBA" id="ARBA00047942"/>
    </source>
</evidence>
<dbReference type="GO" id="GO:0006298">
    <property type="term" value="P:mismatch repair"/>
    <property type="evidence" value="ECO:0007669"/>
    <property type="project" value="TreeGrafter"/>
</dbReference>
<dbReference type="Gene3D" id="3.40.50.150">
    <property type="entry name" value="Vaccinia Virus protein VP39"/>
    <property type="match status" value="1"/>
</dbReference>
<dbReference type="Gene3D" id="1.10.1020.10">
    <property type="entry name" value="Adenine-specific Methyltransferase, Domain 2"/>
    <property type="match status" value="1"/>
</dbReference>
<dbReference type="InterPro" id="IPR012327">
    <property type="entry name" value="MeTrfase_D12"/>
</dbReference>
<keyword evidence="10" id="KW-1185">Reference proteome</keyword>
<dbReference type="SUPFAM" id="SSF53335">
    <property type="entry name" value="S-adenosyl-L-methionine-dependent methyltransferases"/>
    <property type="match status" value="1"/>
</dbReference>
<evidence type="ECO:0000256" key="4">
    <source>
        <dbReference type="ARBA" id="ARBA00022679"/>
    </source>
</evidence>
<feature type="binding site" evidence="7">
    <location>
        <position position="185"/>
    </location>
    <ligand>
        <name>S-adenosyl-L-methionine</name>
        <dbReference type="ChEBI" id="CHEBI:59789"/>
    </ligand>
</feature>
<dbReference type="Proteomes" id="UP000245911">
    <property type="component" value="Unassembled WGS sequence"/>
</dbReference>
<proteinExistence type="inferred from homology"/>
<evidence type="ECO:0000256" key="5">
    <source>
        <dbReference type="ARBA" id="ARBA00022691"/>
    </source>
</evidence>
<keyword evidence="4 8" id="KW-0808">Transferase</keyword>
<dbReference type="EC" id="2.1.1.72" evidence="2 8"/>
<dbReference type="PIRSF" id="PIRSF000398">
    <property type="entry name" value="M_m6A_EcoRV"/>
    <property type="match status" value="1"/>
</dbReference>
<feature type="binding site" evidence="7">
    <location>
        <position position="62"/>
    </location>
    <ligand>
        <name>S-adenosyl-L-methionine</name>
        <dbReference type="ChEBI" id="CHEBI:59789"/>
    </ligand>
</feature>
<dbReference type="GO" id="GO:0009307">
    <property type="term" value="P:DNA restriction-modification system"/>
    <property type="evidence" value="ECO:0007669"/>
    <property type="project" value="InterPro"/>
</dbReference>
<keyword evidence="3 8" id="KW-0489">Methyltransferase</keyword>
<reference evidence="9 10" key="1">
    <citation type="submission" date="2018-04" db="EMBL/GenBank/DDBJ databases">
        <title>Pararhodobacter oceanense sp. nov., isolated from marine intertidal sediment.</title>
        <authorList>
            <person name="Wang X.-L."/>
            <person name="Du Z.-J."/>
        </authorList>
    </citation>
    <scope>NUCLEOTIDE SEQUENCE [LARGE SCALE GENOMIC DNA]</scope>
    <source>
        <strain evidence="9 10">AM505</strain>
    </source>
</reference>
<dbReference type="GO" id="GO:0009007">
    <property type="term" value="F:site-specific DNA-methyltransferase (adenine-specific) activity"/>
    <property type="evidence" value="ECO:0007669"/>
    <property type="project" value="UniProtKB-UniRule"/>
</dbReference>
<protein>
    <recommendedName>
        <fullName evidence="2 8">Site-specific DNA-methyltransferase (adenine-specific)</fullName>
        <ecNumber evidence="2 8">2.1.1.72</ecNumber>
    </recommendedName>
</protein>
<dbReference type="GO" id="GO:1904047">
    <property type="term" value="F:S-adenosyl-L-methionine binding"/>
    <property type="evidence" value="ECO:0007669"/>
    <property type="project" value="TreeGrafter"/>
</dbReference>
<comment type="caution">
    <text evidence="9">The sequence shown here is derived from an EMBL/GenBank/DDBJ whole genome shotgun (WGS) entry which is preliminary data.</text>
</comment>
<evidence type="ECO:0000313" key="10">
    <source>
        <dbReference type="Proteomes" id="UP000245911"/>
    </source>
</evidence>
<name>A0A2T8HP65_9RHOB</name>
<evidence type="ECO:0000256" key="8">
    <source>
        <dbReference type="RuleBase" id="RU361257"/>
    </source>
</evidence>
<dbReference type="PANTHER" id="PTHR30481:SF3">
    <property type="entry name" value="DNA ADENINE METHYLASE"/>
    <property type="match status" value="1"/>
</dbReference>
<accession>A0A2T8HP65</accession>
<dbReference type="InterPro" id="IPR012263">
    <property type="entry name" value="M_m6A_EcoRV"/>
</dbReference>
<dbReference type="GO" id="GO:0043565">
    <property type="term" value="F:sequence-specific DNA binding"/>
    <property type="evidence" value="ECO:0007669"/>
    <property type="project" value="TreeGrafter"/>
</dbReference>
<dbReference type="PANTHER" id="PTHR30481">
    <property type="entry name" value="DNA ADENINE METHYLASE"/>
    <property type="match status" value="1"/>
</dbReference>
<organism evidence="9 10">
    <name type="scientific">Pararhodobacter oceanensis</name>
    <dbReference type="NCBI Taxonomy" id="2172121"/>
    <lineage>
        <taxon>Bacteria</taxon>
        <taxon>Pseudomonadati</taxon>
        <taxon>Pseudomonadota</taxon>
        <taxon>Alphaproteobacteria</taxon>
        <taxon>Rhodobacterales</taxon>
        <taxon>Paracoccaceae</taxon>
        <taxon>Pararhodobacter</taxon>
    </lineage>
</organism>
<dbReference type="EMBL" id="QDKM01000024">
    <property type="protein sequence ID" value="PVH27228.1"/>
    <property type="molecule type" value="Genomic_DNA"/>
</dbReference>
<dbReference type="GO" id="GO:0032259">
    <property type="term" value="P:methylation"/>
    <property type="evidence" value="ECO:0007669"/>
    <property type="project" value="UniProtKB-KW"/>
</dbReference>
<evidence type="ECO:0000313" key="9">
    <source>
        <dbReference type="EMBL" id="PVH27228.1"/>
    </source>
</evidence>
<dbReference type="PRINTS" id="PR00505">
    <property type="entry name" value="D12N6MTFRASE"/>
</dbReference>
<dbReference type="OrthoDB" id="9805629at2"/>
<evidence type="ECO:0000256" key="3">
    <source>
        <dbReference type="ARBA" id="ARBA00022603"/>
    </source>
</evidence>
<comment type="catalytic activity">
    <reaction evidence="6 8">
        <text>a 2'-deoxyadenosine in DNA + S-adenosyl-L-methionine = an N(6)-methyl-2'-deoxyadenosine in DNA + S-adenosyl-L-homocysteine + H(+)</text>
        <dbReference type="Rhea" id="RHEA:15197"/>
        <dbReference type="Rhea" id="RHEA-COMP:12418"/>
        <dbReference type="Rhea" id="RHEA-COMP:12419"/>
        <dbReference type="ChEBI" id="CHEBI:15378"/>
        <dbReference type="ChEBI" id="CHEBI:57856"/>
        <dbReference type="ChEBI" id="CHEBI:59789"/>
        <dbReference type="ChEBI" id="CHEBI:90615"/>
        <dbReference type="ChEBI" id="CHEBI:90616"/>
        <dbReference type="EC" id="2.1.1.72"/>
    </reaction>
</comment>
<dbReference type="NCBIfam" id="TIGR00571">
    <property type="entry name" value="dam"/>
    <property type="match status" value="1"/>
</dbReference>